<organism evidence="1 2">
    <name type="scientific">Polyporus arcularius HHB13444</name>
    <dbReference type="NCBI Taxonomy" id="1314778"/>
    <lineage>
        <taxon>Eukaryota</taxon>
        <taxon>Fungi</taxon>
        <taxon>Dikarya</taxon>
        <taxon>Basidiomycota</taxon>
        <taxon>Agaricomycotina</taxon>
        <taxon>Agaricomycetes</taxon>
        <taxon>Polyporales</taxon>
        <taxon>Polyporaceae</taxon>
        <taxon>Polyporus</taxon>
    </lineage>
</organism>
<gene>
    <name evidence="1" type="ORF">K466DRAFT_605105</name>
</gene>
<accession>A0A5C3NUM2</accession>
<evidence type="ECO:0000313" key="2">
    <source>
        <dbReference type="Proteomes" id="UP000308197"/>
    </source>
</evidence>
<sequence>MIALDHVSSDPSYVPPPPRAKHLLLVARWKGLLLPAHGSKGASVRHAYSLAVWPYEPIIIGRRVRILAASPTAHHAPETPPNKLDTHDPHIVGRVLEVWRMEDGVAAARIANECTGNSVDEIMLEFPYALQKGARPERRTGDRESDSAMAEDCMGVMACVRPAPVERECLGRRCWLEMAGGN</sequence>
<protein>
    <submittedName>
        <fullName evidence="1">Uncharacterized protein</fullName>
    </submittedName>
</protein>
<name>A0A5C3NUM2_9APHY</name>
<reference evidence="1 2" key="1">
    <citation type="journal article" date="2019" name="Nat. Ecol. Evol.">
        <title>Megaphylogeny resolves global patterns of mushroom evolution.</title>
        <authorList>
            <person name="Varga T."/>
            <person name="Krizsan K."/>
            <person name="Foldi C."/>
            <person name="Dima B."/>
            <person name="Sanchez-Garcia M."/>
            <person name="Sanchez-Ramirez S."/>
            <person name="Szollosi G.J."/>
            <person name="Szarkandi J.G."/>
            <person name="Papp V."/>
            <person name="Albert L."/>
            <person name="Andreopoulos W."/>
            <person name="Angelini C."/>
            <person name="Antonin V."/>
            <person name="Barry K.W."/>
            <person name="Bougher N.L."/>
            <person name="Buchanan P."/>
            <person name="Buyck B."/>
            <person name="Bense V."/>
            <person name="Catcheside P."/>
            <person name="Chovatia M."/>
            <person name="Cooper J."/>
            <person name="Damon W."/>
            <person name="Desjardin D."/>
            <person name="Finy P."/>
            <person name="Geml J."/>
            <person name="Haridas S."/>
            <person name="Hughes K."/>
            <person name="Justo A."/>
            <person name="Karasinski D."/>
            <person name="Kautmanova I."/>
            <person name="Kiss B."/>
            <person name="Kocsube S."/>
            <person name="Kotiranta H."/>
            <person name="LaButti K.M."/>
            <person name="Lechner B.E."/>
            <person name="Liimatainen K."/>
            <person name="Lipzen A."/>
            <person name="Lukacs Z."/>
            <person name="Mihaltcheva S."/>
            <person name="Morgado L.N."/>
            <person name="Niskanen T."/>
            <person name="Noordeloos M.E."/>
            <person name="Ohm R.A."/>
            <person name="Ortiz-Santana B."/>
            <person name="Ovrebo C."/>
            <person name="Racz N."/>
            <person name="Riley R."/>
            <person name="Savchenko A."/>
            <person name="Shiryaev A."/>
            <person name="Soop K."/>
            <person name="Spirin V."/>
            <person name="Szebenyi C."/>
            <person name="Tomsovsky M."/>
            <person name="Tulloss R.E."/>
            <person name="Uehling J."/>
            <person name="Grigoriev I.V."/>
            <person name="Vagvolgyi C."/>
            <person name="Papp T."/>
            <person name="Martin F.M."/>
            <person name="Miettinen O."/>
            <person name="Hibbett D.S."/>
            <person name="Nagy L.G."/>
        </authorList>
    </citation>
    <scope>NUCLEOTIDE SEQUENCE [LARGE SCALE GENOMIC DNA]</scope>
    <source>
        <strain evidence="1 2">HHB13444</strain>
    </source>
</reference>
<dbReference type="InParanoid" id="A0A5C3NUM2"/>
<dbReference type="Proteomes" id="UP000308197">
    <property type="component" value="Unassembled WGS sequence"/>
</dbReference>
<evidence type="ECO:0000313" key="1">
    <source>
        <dbReference type="EMBL" id="TFK80712.1"/>
    </source>
</evidence>
<proteinExistence type="predicted"/>
<keyword evidence="2" id="KW-1185">Reference proteome</keyword>
<dbReference type="AlphaFoldDB" id="A0A5C3NUM2"/>
<dbReference type="EMBL" id="ML211721">
    <property type="protein sequence ID" value="TFK80712.1"/>
    <property type="molecule type" value="Genomic_DNA"/>
</dbReference>